<dbReference type="AlphaFoldDB" id="A0A8X6UDD3"/>
<dbReference type="PANTHER" id="PTHR48249:SF3">
    <property type="entry name" value="MEDIATOR OF RNA POLYMERASE II TRANSCRIPTION SUBUNIT 13"/>
    <property type="match status" value="1"/>
</dbReference>
<evidence type="ECO:0000256" key="1">
    <source>
        <dbReference type="ARBA" id="ARBA00004123"/>
    </source>
</evidence>
<dbReference type="GO" id="GO:0016592">
    <property type="term" value="C:mediator complex"/>
    <property type="evidence" value="ECO:0007669"/>
    <property type="project" value="TreeGrafter"/>
</dbReference>
<evidence type="ECO:0000256" key="6">
    <source>
        <dbReference type="ARBA" id="ARBA00023163"/>
    </source>
</evidence>
<sequence>MCRLCVDSLFIDPLEDPVLKSYSKCLSAGILTVWRRVLVQRAGIHQTPQESNSLSYFKELWVFWCLLSRGYTRLGRLFVEPQVLPITRKNRKQIAFSLHFFIHGESTVCTSIDARQVSTVYRLDKCHISAAQIGLKNVKVILAPYGMEGKLTGVGYKYNDPHMARFLNNWHMFYLHPHGRANWKINSKMSSVVEVLIGGARMKYPASYVFVTEEDH</sequence>
<keyword evidence="6" id="KW-0804">Transcription</keyword>
<gene>
    <name evidence="8" type="primary">zgc:153454</name>
    <name evidence="8" type="ORF">NPIL_632871</name>
</gene>
<evidence type="ECO:0000256" key="7">
    <source>
        <dbReference type="ARBA" id="ARBA00023242"/>
    </source>
</evidence>
<dbReference type="InterPro" id="IPR051139">
    <property type="entry name" value="Mediator_complx_sub13"/>
</dbReference>
<evidence type="ECO:0000256" key="4">
    <source>
        <dbReference type="ARBA" id="ARBA00022491"/>
    </source>
</evidence>
<accession>A0A8X6UDD3</accession>
<evidence type="ECO:0000256" key="2">
    <source>
        <dbReference type="ARBA" id="ARBA00009354"/>
    </source>
</evidence>
<protein>
    <recommendedName>
        <fullName evidence="3">Mediator of RNA polymerase II transcription subunit 13</fullName>
    </recommendedName>
</protein>
<dbReference type="OrthoDB" id="6433013at2759"/>
<dbReference type="GO" id="GO:0003713">
    <property type="term" value="F:transcription coactivator activity"/>
    <property type="evidence" value="ECO:0007669"/>
    <property type="project" value="TreeGrafter"/>
</dbReference>
<reference evidence="8" key="1">
    <citation type="submission" date="2020-08" db="EMBL/GenBank/DDBJ databases">
        <title>Multicomponent nature underlies the extraordinary mechanical properties of spider dragline silk.</title>
        <authorList>
            <person name="Kono N."/>
            <person name="Nakamura H."/>
            <person name="Mori M."/>
            <person name="Yoshida Y."/>
            <person name="Ohtoshi R."/>
            <person name="Malay A.D."/>
            <person name="Moran D.A.P."/>
            <person name="Tomita M."/>
            <person name="Numata K."/>
            <person name="Arakawa K."/>
        </authorList>
    </citation>
    <scope>NUCLEOTIDE SEQUENCE</scope>
</reference>
<evidence type="ECO:0000256" key="3">
    <source>
        <dbReference type="ARBA" id="ARBA00019618"/>
    </source>
</evidence>
<dbReference type="GO" id="GO:0045944">
    <property type="term" value="P:positive regulation of transcription by RNA polymerase II"/>
    <property type="evidence" value="ECO:0007669"/>
    <property type="project" value="TreeGrafter"/>
</dbReference>
<evidence type="ECO:0000256" key="5">
    <source>
        <dbReference type="ARBA" id="ARBA00023015"/>
    </source>
</evidence>
<keyword evidence="9" id="KW-1185">Reference proteome</keyword>
<proteinExistence type="inferred from homology"/>
<comment type="similarity">
    <text evidence="2">Belongs to the Mediator complex subunit 13 family.</text>
</comment>
<evidence type="ECO:0000313" key="8">
    <source>
        <dbReference type="EMBL" id="GFU03372.1"/>
    </source>
</evidence>
<organism evidence="8 9">
    <name type="scientific">Nephila pilipes</name>
    <name type="common">Giant wood spider</name>
    <name type="synonym">Nephila maculata</name>
    <dbReference type="NCBI Taxonomy" id="299642"/>
    <lineage>
        <taxon>Eukaryota</taxon>
        <taxon>Metazoa</taxon>
        <taxon>Ecdysozoa</taxon>
        <taxon>Arthropoda</taxon>
        <taxon>Chelicerata</taxon>
        <taxon>Arachnida</taxon>
        <taxon>Araneae</taxon>
        <taxon>Araneomorphae</taxon>
        <taxon>Entelegynae</taxon>
        <taxon>Araneoidea</taxon>
        <taxon>Nephilidae</taxon>
        <taxon>Nephila</taxon>
    </lineage>
</organism>
<keyword evidence="4" id="KW-0678">Repressor</keyword>
<dbReference type="EMBL" id="BMAW01123466">
    <property type="protein sequence ID" value="GFU03372.1"/>
    <property type="molecule type" value="Genomic_DNA"/>
</dbReference>
<keyword evidence="7" id="KW-0539">Nucleus</keyword>
<keyword evidence="5" id="KW-0805">Transcription regulation</keyword>
<evidence type="ECO:0000313" key="9">
    <source>
        <dbReference type="Proteomes" id="UP000887013"/>
    </source>
</evidence>
<dbReference type="PANTHER" id="PTHR48249">
    <property type="entry name" value="MEDIATOR OF RNA POLYMERASE II TRANSCRIPTION SUBUNIT 13"/>
    <property type="match status" value="1"/>
</dbReference>
<name>A0A8X6UDD3_NEPPI</name>
<comment type="subcellular location">
    <subcellularLocation>
        <location evidence="1">Nucleus</location>
    </subcellularLocation>
</comment>
<comment type="caution">
    <text evidence="8">The sequence shown here is derived from an EMBL/GenBank/DDBJ whole genome shotgun (WGS) entry which is preliminary data.</text>
</comment>
<dbReference type="Proteomes" id="UP000887013">
    <property type="component" value="Unassembled WGS sequence"/>
</dbReference>